<evidence type="ECO:0000313" key="1">
    <source>
        <dbReference type="Proteomes" id="UP000046395"/>
    </source>
</evidence>
<accession>A0A5S6Q2B0</accession>
<dbReference type="AlphaFoldDB" id="A0A5S6Q2B0"/>
<organism evidence="1 2">
    <name type="scientific">Trichuris muris</name>
    <name type="common">Mouse whipworm</name>
    <dbReference type="NCBI Taxonomy" id="70415"/>
    <lineage>
        <taxon>Eukaryota</taxon>
        <taxon>Metazoa</taxon>
        <taxon>Ecdysozoa</taxon>
        <taxon>Nematoda</taxon>
        <taxon>Enoplea</taxon>
        <taxon>Dorylaimia</taxon>
        <taxon>Trichinellida</taxon>
        <taxon>Trichuridae</taxon>
        <taxon>Trichuris</taxon>
    </lineage>
</organism>
<evidence type="ECO:0000313" key="2">
    <source>
        <dbReference type="WBParaSite" id="TMUE_0000001361.1"/>
    </source>
</evidence>
<proteinExistence type="predicted"/>
<sequence>MLPKSWICYKSRNSHYSLLRQHAKYGNIPGVDFEVFVRMDDELVTCNEPDAESIFQAVLSEVREMHESADDLEEEMDSDGEVEKTITADDVRHSLHQVKLFVAEECPDMFNATVNADFAFTTYVCSKKAMQTTLTLSLDVQRPRH</sequence>
<protein>
    <submittedName>
        <fullName evidence="2">Uncharacterized protein</fullName>
    </submittedName>
</protein>
<reference evidence="2" key="1">
    <citation type="submission" date="2019-12" db="UniProtKB">
        <authorList>
            <consortium name="WormBaseParasite"/>
        </authorList>
    </citation>
    <scope>IDENTIFICATION</scope>
</reference>
<name>A0A5S6Q2B0_TRIMR</name>
<dbReference type="WBParaSite" id="TMUE_0000001361.1">
    <property type="protein sequence ID" value="TMUE_0000001361.1"/>
    <property type="gene ID" value="WBGene00297258"/>
</dbReference>
<dbReference type="Proteomes" id="UP000046395">
    <property type="component" value="Unassembled WGS sequence"/>
</dbReference>
<keyword evidence="1" id="KW-1185">Reference proteome</keyword>